<evidence type="ECO:0000256" key="1">
    <source>
        <dbReference type="SAM" id="Phobius"/>
    </source>
</evidence>
<dbReference type="Proteomes" id="UP000294114">
    <property type="component" value="Unassembled WGS sequence"/>
</dbReference>
<proteinExistence type="predicted"/>
<accession>A0A4Q8B741</accession>
<reference evidence="2 3" key="1">
    <citation type="submission" date="2019-02" db="EMBL/GenBank/DDBJ databases">
        <title>Sequencing the genomes of 1000 actinobacteria strains.</title>
        <authorList>
            <person name="Klenk H.-P."/>
        </authorList>
    </citation>
    <scope>NUCLEOTIDE SEQUENCE [LARGE SCALE GENOMIC DNA]</scope>
    <source>
        <strain evidence="2 3">DSM 45612</strain>
    </source>
</reference>
<keyword evidence="3" id="KW-1185">Reference proteome</keyword>
<keyword evidence="1" id="KW-1133">Transmembrane helix</keyword>
<keyword evidence="1" id="KW-0472">Membrane</keyword>
<comment type="caution">
    <text evidence="2">The sequence shown here is derived from an EMBL/GenBank/DDBJ whole genome shotgun (WGS) entry which is preliminary data.</text>
</comment>
<feature type="transmembrane region" description="Helical" evidence="1">
    <location>
        <begin position="21"/>
        <end position="37"/>
    </location>
</feature>
<sequence length="91" mass="10568">MYQSDPFNPFNPVKRRETFDLLNVVGALLATLVVWPWRAVTNRWPVIAYVPDDPEGNLQMHRTAPMRRAQAKAVARDWAEHIRRYGEPPAQ</sequence>
<dbReference type="EMBL" id="SHLD01000001">
    <property type="protein sequence ID" value="RZU73482.1"/>
    <property type="molecule type" value="Genomic_DNA"/>
</dbReference>
<evidence type="ECO:0000313" key="2">
    <source>
        <dbReference type="EMBL" id="RZU73482.1"/>
    </source>
</evidence>
<keyword evidence="1" id="KW-0812">Transmembrane</keyword>
<gene>
    <name evidence="2" type="ORF">EV384_1887</name>
</gene>
<protein>
    <submittedName>
        <fullName evidence="2">Uncharacterized protein</fullName>
    </submittedName>
</protein>
<evidence type="ECO:0000313" key="3">
    <source>
        <dbReference type="Proteomes" id="UP000294114"/>
    </source>
</evidence>
<dbReference type="AlphaFoldDB" id="A0A4Q8B741"/>
<organism evidence="2 3">
    <name type="scientific">Micromonospora kangleipakensis</name>
    <dbReference type="NCBI Taxonomy" id="1077942"/>
    <lineage>
        <taxon>Bacteria</taxon>
        <taxon>Bacillati</taxon>
        <taxon>Actinomycetota</taxon>
        <taxon>Actinomycetes</taxon>
        <taxon>Micromonosporales</taxon>
        <taxon>Micromonosporaceae</taxon>
        <taxon>Micromonospora</taxon>
    </lineage>
</organism>
<name>A0A4Q8B741_9ACTN</name>